<feature type="transmembrane region" description="Helical" evidence="1">
    <location>
        <begin position="61"/>
        <end position="79"/>
    </location>
</feature>
<dbReference type="eggNOG" id="COG1835">
    <property type="taxonomic scope" value="Bacteria"/>
</dbReference>
<feature type="transmembrane region" description="Helical" evidence="1">
    <location>
        <begin position="339"/>
        <end position="361"/>
    </location>
</feature>
<dbReference type="Pfam" id="PF01757">
    <property type="entry name" value="Acyl_transf_3"/>
    <property type="match status" value="1"/>
</dbReference>
<feature type="transmembrane region" description="Helical" evidence="1">
    <location>
        <begin position="114"/>
        <end position="135"/>
    </location>
</feature>
<dbReference type="RefSeq" id="WP_012380547.1">
    <property type="nucleotide sequence ID" value="NC_010572.1"/>
</dbReference>
<dbReference type="Proteomes" id="UP000001685">
    <property type="component" value="Chromosome"/>
</dbReference>
<feature type="transmembrane region" description="Helical" evidence="1">
    <location>
        <begin position="305"/>
        <end position="327"/>
    </location>
</feature>
<keyword evidence="1" id="KW-0812">Transmembrane</keyword>
<protein>
    <recommendedName>
        <fullName evidence="2">Acyltransferase 3 domain-containing protein</fullName>
    </recommendedName>
</protein>
<dbReference type="EMBL" id="AP009493">
    <property type="protein sequence ID" value="BAG21187.1"/>
    <property type="molecule type" value="Genomic_DNA"/>
</dbReference>
<evidence type="ECO:0000259" key="2">
    <source>
        <dbReference type="Pfam" id="PF01757"/>
    </source>
</evidence>
<evidence type="ECO:0000256" key="1">
    <source>
        <dbReference type="SAM" id="Phobius"/>
    </source>
</evidence>
<keyword evidence="1" id="KW-1133">Transmembrane helix</keyword>
<reference evidence="4" key="1">
    <citation type="journal article" date="2008" name="J. Bacteriol.">
        <title>Genome sequence of the streptomycin-producing microorganism Streptomyces griseus IFO 13350.</title>
        <authorList>
            <person name="Ohnishi Y."/>
            <person name="Ishikawa J."/>
            <person name="Hara H."/>
            <person name="Suzuki H."/>
            <person name="Ikenoya M."/>
            <person name="Ikeda H."/>
            <person name="Yamashita A."/>
            <person name="Hattori M."/>
            <person name="Horinouchi S."/>
        </authorList>
    </citation>
    <scope>NUCLEOTIDE SEQUENCE [LARGE SCALE GENOMIC DNA]</scope>
    <source>
        <strain evidence="4">JCM 4626 / NBRC 13350</strain>
    </source>
</reference>
<name>B1VUG1_STRGG</name>
<dbReference type="HOGENOM" id="CLU_039835_2_0_11"/>
<feature type="transmembrane region" description="Helical" evidence="1">
    <location>
        <begin position="21"/>
        <end position="41"/>
    </location>
</feature>
<feature type="transmembrane region" description="Helical" evidence="1">
    <location>
        <begin position="171"/>
        <end position="190"/>
    </location>
</feature>
<feature type="transmembrane region" description="Helical" evidence="1">
    <location>
        <begin position="266"/>
        <end position="284"/>
    </location>
</feature>
<feature type="domain" description="Acyltransferase 3" evidence="2">
    <location>
        <begin position="18"/>
        <end position="354"/>
    </location>
</feature>
<dbReference type="PATRIC" id="fig|455632.4.peg.4443"/>
<feature type="transmembrane region" description="Helical" evidence="1">
    <location>
        <begin position="227"/>
        <end position="246"/>
    </location>
</feature>
<feature type="transmembrane region" description="Helical" evidence="1">
    <location>
        <begin position="147"/>
        <end position="164"/>
    </location>
</feature>
<proteinExistence type="predicted"/>
<dbReference type="GO" id="GO:0016747">
    <property type="term" value="F:acyltransferase activity, transferring groups other than amino-acyl groups"/>
    <property type="evidence" value="ECO:0007669"/>
    <property type="project" value="InterPro"/>
</dbReference>
<feature type="transmembrane region" description="Helical" evidence="1">
    <location>
        <begin position="387"/>
        <end position="411"/>
    </location>
</feature>
<evidence type="ECO:0000313" key="4">
    <source>
        <dbReference type="Proteomes" id="UP000001685"/>
    </source>
</evidence>
<dbReference type="KEGG" id="sgr:SGR_4358"/>
<organism evidence="3 4">
    <name type="scientific">Streptomyces griseus subsp. griseus (strain JCM 4626 / CBS 651.72 / NBRC 13350 / KCC S-0626 / ISP 5235)</name>
    <dbReference type="NCBI Taxonomy" id="455632"/>
    <lineage>
        <taxon>Bacteria</taxon>
        <taxon>Bacillati</taxon>
        <taxon>Actinomycetota</taxon>
        <taxon>Actinomycetes</taxon>
        <taxon>Kitasatosporales</taxon>
        <taxon>Streptomycetaceae</taxon>
        <taxon>Streptomyces</taxon>
    </lineage>
</organism>
<dbReference type="InterPro" id="IPR002656">
    <property type="entry name" value="Acyl_transf_3_dom"/>
</dbReference>
<feature type="transmembrane region" description="Helical" evidence="1">
    <location>
        <begin position="196"/>
        <end position="215"/>
    </location>
</feature>
<feature type="transmembrane region" description="Helical" evidence="1">
    <location>
        <begin position="417"/>
        <end position="439"/>
    </location>
</feature>
<gene>
    <name evidence="3" type="ordered locus">SGR_4358</name>
</gene>
<dbReference type="AlphaFoldDB" id="B1VUG1"/>
<accession>B1VUG1</accession>
<evidence type="ECO:0000313" key="3">
    <source>
        <dbReference type="EMBL" id="BAG21187.1"/>
    </source>
</evidence>
<keyword evidence="1" id="KW-0472">Membrane</keyword>
<sequence length="447" mass="46532">MGSSVRELAGATPATRDRYVDLLRVASLGAVVLGHWLMAAVTPDGVGNLLAVVPALQPLTWLLQVMPVFFFVGGFSHALSYRSLLRKRPEGSEDSVYSAFLRARLQRLLRPTTVFVLVWGAAALLVQLLGGGGGLTGVTLRMVTQPLWFIGIYLAMVAFTPPLLRLHERYGWGAFAGLAGAAVAVDVLRFAAGVPYVEFLNFAFVWLAVHQLGFLRADGRVDPRRAALLAGGGLVTATALVALGPYPLSMVGMPGEKVSNMAPPTLALLAHGLWLVGAVELLRAPAARLLERPRVWRTVVAANGVAMTAFLWHLTAMFGVYGALLALDVELPAPASAAWWAQVPLRIALAAALTAALVAAFRTFERPAAPTAPGAPGASGASGGGPLAALGATLCLLGVLGLSMVGFGGLLDGRTALLIAIPVSAPAAVAMTLGGWLLVERAGRGAR</sequence>